<dbReference type="NCBIfam" id="TIGR01313">
    <property type="entry name" value="therm_gnt_kin"/>
    <property type="match status" value="1"/>
</dbReference>
<gene>
    <name evidence="10" type="ORF">HLB44_11930</name>
</gene>
<proteinExistence type="inferred from homology"/>
<dbReference type="InterPro" id="IPR006001">
    <property type="entry name" value="Therm_gnt_kin"/>
</dbReference>
<dbReference type="EMBL" id="JABRWJ010000003">
    <property type="protein sequence ID" value="NRF67695.1"/>
    <property type="molecule type" value="Genomic_DNA"/>
</dbReference>
<comment type="caution">
    <text evidence="10">The sequence shown here is derived from an EMBL/GenBank/DDBJ whole genome shotgun (WGS) entry which is preliminary data.</text>
</comment>
<name>A0ABX2EGC4_9BURK</name>
<evidence type="ECO:0000313" key="11">
    <source>
        <dbReference type="Proteomes" id="UP000737171"/>
    </source>
</evidence>
<evidence type="ECO:0000256" key="4">
    <source>
        <dbReference type="ARBA" id="ARBA00022679"/>
    </source>
</evidence>
<evidence type="ECO:0000256" key="5">
    <source>
        <dbReference type="ARBA" id="ARBA00022741"/>
    </source>
</evidence>
<sequence length="164" mass="17695">MGVAGSGKSTLAAALARALRATLIEGDDHHLPQSQHKMRSGVPLQDADREPWLGRLGDLLAAELGPAVLTCSALKRRYRERLRTAVPALRTVYIDIAPDASRARVAARPGHVFPAGLVTSQFDTLEVPTDEPHVLHLPAQQTPSDQVQAVLQWLAAPLNQRDAP</sequence>
<dbReference type="Gene3D" id="3.40.50.300">
    <property type="entry name" value="P-loop containing nucleotide triphosphate hydrolases"/>
    <property type="match status" value="1"/>
</dbReference>
<keyword evidence="7 9" id="KW-0067">ATP-binding</keyword>
<evidence type="ECO:0000256" key="2">
    <source>
        <dbReference type="ARBA" id="ARBA00008420"/>
    </source>
</evidence>
<comment type="catalytic activity">
    <reaction evidence="8 9">
        <text>D-gluconate + ATP = 6-phospho-D-gluconate + ADP + H(+)</text>
        <dbReference type="Rhea" id="RHEA:19433"/>
        <dbReference type="ChEBI" id="CHEBI:15378"/>
        <dbReference type="ChEBI" id="CHEBI:18391"/>
        <dbReference type="ChEBI" id="CHEBI:30616"/>
        <dbReference type="ChEBI" id="CHEBI:58759"/>
        <dbReference type="ChEBI" id="CHEBI:456216"/>
        <dbReference type="EC" id="2.7.1.12"/>
    </reaction>
</comment>
<keyword evidence="11" id="KW-1185">Reference proteome</keyword>
<dbReference type="EC" id="2.7.1.12" evidence="3 9"/>
<evidence type="ECO:0000313" key="10">
    <source>
        <dbReference type="EMBL" id="NRF67695.1"/>
    </source>
</evidence>
<evidence type="ECO:0000256" key="6">
    <source>
        <dbReference type="ARBA" id="ARBA00022777"/>
    </source>
</evidence>
<evidence type="ECO:0000256" key="9">
    <source>
        <dbReference type="RuleBase" id="RU363066"/>
    </source>
</evidence>
<organism evidence="10 11">
    <name type="scientific">Pseudaquabacterium terrae</name>
    <dbReference type="NCBI Taxonomy" id="2732868"/>
    <lineage>
        <taxon>Bacteria</taxon>
        <taxon>Pseudomonadati</taxon>
        <taxon>Pseudomonadota</taxon>
        <taxon>Betaproteobacteria</taxon>
        <taxon>Burkholderiales</taxon>
        <taxon>Sphaerotilaceae</taxon>
        <taxon>Pseudaquabacterium</taxon>
    </lineage>
</organism>
<dbReference type="Pfam" id="PF13671">
    <property type="entry name" value="AAA_33"/>
    <property type="match status" value="1"/>
</dbReference>
<protein>
    <recommendedName>
        <fullName evidence="3 9">Gluconokinase</fullName>
        <ecNumber evidence="3 9">2.7.1.12</ecNumber>
    </recommendedName>
</protein>
<keyword evidence="6 9" id="KW-0418">Kinase</keyword>
<dbReference type="PANTHER" id="PTHR43442">
    <property type="entry name" value="GLUCONOKINASE-RELATED"/>
    <property type="match status" value="1"/>
</dbReference>
<dbReference type="Proteomes" id="UP000737171">
    <property type="component" value="Unassembled WGS sequence"/>
</dbReference>
<evidence type="ECO:0000256" key="8">
    <source>
        <dbReference type="ARBA" id="ARBA00048090"/>
    </source>
</evidence>
<dbReference type="CDD" id="cd02021">
    <property type="entry name" value="GntK"/>
    <property type="match status" value="1"/>
</dbReference>
<keyword evidence="5 9" id="KW-0547">Nucleotide-binding</keyword>
<dbReference type="PANTHER" id="PTHR43442:SF3">
    <property type="entry name" value="GLUCONOKINASE-RELATED"/>
    <property type="match status" value="1"/>
</dbReference>
<comment type="similarity">
    <text evidence="2 9">Belongs to the gluconokinase GntK/GntV family.</text>
</comment>
<dbReference type="SUPFAM" id="SSF52540">
    <property type="entry name" value="P-loop containing nucleoside triphosphate hydrolases"/>
    <property type="match status" value="1"/>
</dbReference>
<reference evidence="10 11" key="1">
    <citation type="submission" date="2020-05" db="EMBL/GenBank/DDBJ databases">
        <title>Aquincola sp. isolate from soil.</title>
        <authorList>
            <person name="Han J."/>
            <person name="Kim D.-U."/>
        </authorList>
    </citation>
    <scope>NUCLEOTIDE SEQUENCE [LARGE SCALE GENOMIC DNA]</scope>
    <source>
        <strain evidence="10 11">S2</strain>
    </source>
</reference>
<accession>A0ABX2EGC4</accession>
<evidence type="ECO:0000256" key="7">
    <source>
        <dbReference type="ARBA" id="ARBA00022840"/>
    </source>
</evidence>
<dbReference type="InterPro" id="IPR027417">
    <property type="entry name" value="P-loop_NTPase"/>
</dbReference>
<evidence type="ECO:0000256" key="3">
    <source>
        <dbReference type="ARBA" id="ARBA00012054"/>
    </source>
</evidence>
<evidence type="ECO:0000256" key="1">
    <source>
        <dbReference type="ARBA" id="ARBA00004761"/>
    </source>
</evidence>
<comment type="pathway">
    <text evidence="1">Carbohydrate acid metabolism.</text>
</comment>
<keyword evidence="4 9" id="KW-0808">Transferase</keyword>